<dbReference type="CDD" id="cd01949">
    <property type="entry name" value="GGDEF"/>
    <property type="match status" value="1"/>
</dbReference>
<evidence type="ECO:0000313" key="3">
    <source>
        <dbReference type="EMBL" id="SFA78482.1"/>
    </source>
</evidence>
<organism evidence="3 4">
    <name type="scientific">Acetitomaculum ruminis DSM 5522</name>
    <dbReference type="NCBI Taxonomy" id="1120918"/>
    <lineage>
        <taxon>Bacteria</taxon>
        <taxon>Bacillati</taxon>
        <taxon>Bacillota</taxon>
        <taxon>Clostridia</taxon>
        <taxon>Lachnospirales</taxon>
        <taxon>Lachnospiraceae</taxon>
        <taxon>Acetitomaculum</taxon>
    </lineage>
</organism>
<feature type="transmembrane region" description="Helical" evidence="1">
    <location>
        <begin position="13"/>
        <end position="30"/>
    </location>
</feature>
<dbReference type="AlphaFoldDB" id="A0A1I0VQ66"/>
<dbReference type="Gene3D" id="3.30.70.270">
    <property type="match status" value="1"/>
</dbReference>
<dbReference type="GO" id="GO:0005886">
    <property type="term" value="C:plasma membrane"/>
    <property type="evidence" value="ECO:0007669"/>
    <property type="project" value="TreeGrafter"/>
</dbReference>
<dbReference type="GO" id="GO:0052621">
    <property type="term" value="F:diguanylate cyclase activity"/>
    <property type="evidence" value="ECO:0007669"/>
    <property type="project" value="TreeGrafter"/>
</dbReference>
<protein>
    <submittedName>
        <fullName evidence="3">Diguanylate cyclase (GGDEF) domain-containing protein</fullName>
    </submittedName>
</protein>
<dbReference type="GO" id="GO:1902201">
    <property type="term" value="P:negative regulation of bacterial-type flagellum-dependent cell motility"/>
    <property type="evidence" value="ECO:0007669"/>
    <property type="project" value="TreeGrafter"/>
</dbReference>
<dbReference type="SMART" id="SM00267">
    <property type="entry name" value="GGDEF"/>
    <property type="match status" value="1"/>
</dbReference>
<dbReference type="PANTHER" id="PTHR45138:SF6">
    <property type="entry name" value="DIGUANYLATE CYCLASE DGCN"/>
    <property type="match status" value="1"/>
</dbReference>
<dbReference type="SUPFAM" id="SSF55073">
    <property type="entry name" value="Nucleotide cyclase"/>
    <property type="match status" value="1"/>
</dbReference>
<dbReference type="PROSITE" id="PS50887">
    <property type="entry name" value="GGDEF"/>
    <property type="match status" value="1"/>
</dbReference>
<feature type="transmembrane region" description="Helical" evidence="1">
    <location>
        <begin position="102"/>
        <end position="126"/>
    </location>
</feature>
<feature type="transmembrane region" description="Helical" evidence="1">
    <location>
        <begin position="68"/>
        <end position="90"/>
    </location>
</feature>
<dbReference type="STRING" id="1120918.SAMN05216249_102134"/>
<feature type="transmembrane region" description="Helical" evidence="1">
    <location>
        <begin position="138"/>
        <end position="157"/>
    </location>
</feature>
<sequence length="364" mass="42600">MSNSVINYFLNEYYILMVIVVAFYLLIVSIDTKYFVSRRNICIFLVLDFMNALANTGEYFTGLDVKFYYLRIFFVILGYTLQVLMATLTLKTFYNKAFFPKWLYVPAIIDIFICMTAFFSDVVFGYDENYMYVRGPLGLLPIFISFLYIFILLIMSVHRIGKRDMIECSVIVFLGLIILITTVLQMTGFLKHDYQETVFVVCIVFYYYYHYMQAAKKDVLTKLLNRQSYYDCIISKDSKITGLIAIDMNGLKEINDTKGHKEGDISLQRLADVIIRYLDGSMRAYRVGGDEFNIILMGTKKVVVENYIKKVKNKTNNTDYSCSVGYALRLPRQSIIEVEKQADNMMYEDKRKHYELAGIDRRRR</sequence>
<keyword evidence="1" id="KW-0472">Membrane</keyword>
<evidence type="ECO:0000256" key="1">
    <source>
        <dbReference type="SAM" id="Phobius"/>
    </source>
</evidence>
<dbReference type="PANTHER" id="PTHR45138">
    <property type="entry name" value="REGULATORY COMPONENTS OF SENSORY TRANSDUCTION SYSTEM"/>
    <property type="match status" value="1"/>
</dbReference>
<keyword evidence="1" id="KW-1133">Transmembrane helix</keyword>
<dbReference type="OrthoDB" id="9804955at2"/>
<feature type="domain" description="GGDEF" evidence="2">
    <location>
        <begin position="239"/>
        <end position="364"/>
    </location>
</feature>
<dbReference type="GO" id="GO:0043709">
    <property type="term" value="P:cell adhesion involved in single-species biofilm formation"/>
    <property type="evidence" value="ECO:0007669"/>
    <property type="project" value="TreeGrafter"/>
</dbReference>
<dbReference type="InterPro" id="IPR029787">
    <property type="entry name" value="Nucleotide_cyclase"/>
</dbReference>
<dbReference type="Proteomes" id="UP000198838">
    <property type="component" value="Unassembled WGS sequence"/>
</dbReference>
<keyword evidence="4" id="KW-1185">Reference proteome</keyword>
<evidence type="ECO:0000313" key="4">
    <source>
        <dbReference type="Proteomes" id="UP000198838"/>
    </source>
</evidence>
<keyword evidence="1" id="KW-0812">Transmembrane</keyword>
<dbReference type="InterPro" id="IPR000160">
    <property type="entry name" value="GGDEF_dom"/>
</dbReference>
<dbReference type="Pfam" id="PF00990">
    <property type="entry name" value="GGDEF"/>
    <property type="match status" value="1"/>
</dbReference>
<dbReference type="RefSeq" id="WP_092870173.1">
    <property type="nucleotide sequence ID" value="NZ_FOJY01000002.1"/>
</dbReference>
<feature type="transmembrane region" description="Helical" evidence="1">
    <location>
        <begin position="169"/>
        <end position="188"/>
    </location>
</feature>
<accession>A0A1I0VQ66</accession>
<feature type="transmembrane region" description="Helical" evidence="1">
    <location>
        <begin position="42"/>
        <end position="62"/>
    </location>
</feature>
<feature type="transmembrane region" description="Helical" evidence="1">
    <location>
        <begin position="194"/>
        <end position="212"/>
    </location>
</feature>
<proteinExistence type="predicted"/>
<dbReference type="NCBIfam" id="TIGR00254">
    <property type="entry name" value="GGDEF"/>
    <property type="match status" value="1"/>
</dbReference>
<dbReference type="InterPro" id="IPR050469">
    <property type="entry name" value="Diguanylate_Cyclase"/>
</dbReference>
<name>A0A1I0VQ66_9FIRM</name>
<evidence type="ECO:0000259" key="2">
    <source>
        <dbReference type="PROSITE" id="PS50887"/>
    </source>
</evidence>
<gene>
    <name evidence="3" type="ORF">SAMN05216249_102134</name>
</gene>
<dbReference type="InterPro" id="IPR043128">
    <property type="entry name" value="Rev_trsase/Diguanyl_cyclase"/>
</dbReference>
<reference evidence="3 4" key="1">
    <citation type="submission" date="2016-10" db="EMBL/GenBank/DDBJ databases">
        <authorList>
            <person name="de Groot N.N."/>
        </authorList>
    </citation>
    <scope>NUCLEOTIDE SEQUENCE [LARGE SCALE GENOMIC DNA]</scope>
    <source>
        <strain evidence="3 4">DSM 5522</strain>
    </source>
</reference>
<dbReference type="EMBL" id="FOJY01000002">
    <property type="protein sequence ID" value="SFA78482.1"/>
    <property type="molecule type" value="Genomic_DNA"/>
</dbReference>